<dbReference type="Ensembl" id="ENSUMAT00000030815.1">
    <property type="protein sequence ID" value="ENSUMAP00000026023.1"/>
    <property type="gene ID" value="ENSUMAG00000018965.1"/>
</dbReference>
<feature type="domain" description="AAA+ ATPase" evidence="1">
    <location>
        <begin position="42"/>
        <end position="155"/>
    </location>
</feature>
<dbReference type="FunFam" id="3.40.50.300:FF:001081">
    <property type="entry name" value="Spermatogenesis-associated protein 5-like protein 1"/>
    <property type="match status" value="1"/>
</dbReference>
<proteinExistence type="predicted"/>
<dbReference type="Gene3D" id="3.40.50.300">
    <property type="entry name" value="P-loop containing nucleotide triphosphate hydrolases"/>
    <property type="match status" value="1"/>
</dbReference>
<dbReference type="PANTHER" id="PTHR23077:SF194">
    <property type="entry name" value="ATPASE FAMILY GENE 2 PROTEIN HOMOLOG B"/>
    <property type="match status" value="1"/>
</dbReference>
<dbReference type="Pfam" id="PF00004">
    <property type="entry name" value="AAA"/>
    <property type="match status" value="1"/>
</dbReference>
<organism evidence="2">
    <name type="scientific">Ursus maritimus</name>
    <name type="common">Polar bear</name>
    <name type="synonym">Thalarctos maritimus</name>
    <dbReference type="NCBI Taxonomy" id="29073"/>
    <lineage>
        <taxon>Eukaryota</taxon>
        <taxon>Metazoa</taxon>
        <taxon>Chordata</taxon>
        <taxon>Craniata</taxon>
        <taxon>Vertebrata</taxon>
        <taxon>Euteleostomi</taxon>
        <taxon>Mammalia</taxon>
        <taxon>Eutheria</taxon>
        <taxon>Laurasiatheria</taxon>
        <taxon>Carnivora</taxon>
        <taxon>Caniformia</taxon>
        <taxon>Ursidae</taxon>
        <taxon>Ursus</taxon>
    </lineage>
</organism>
<dbReference type="GO" id="GO:0016887">
    <property type="term" value="F:ATP hydrolysis activity"/>
    <property type="evidence" value="ECO:0007669"/>
    <property type="project" value="InterPro"/>
</dbReference>
<dbReference type="GO" id="GO:0034098">
    <property type="term" value="C:VCP-NPL4-UFD1 AAA ATPase complex"/>
    <property type="evidence" value="ECO:0007669"/>
    <property type="project" value="TreeGrafter"/>
</dbReference>
<dbReference type="OMA" id="HAFIRIG"/>
<dbReference type="SMART" id="SM00382">
    <property type="entry name" value="AAA"/>
    <property type="match status" value="1"/>
</dbReference>
<dbReference type="GO" id="GO:0030970">
    <property type="term" value="P:retrograde protein transport, ER to cytosol"/>
    <property type="evidence" value="ECO:0007669"/>
    <property type="project" value="TreeGrafter"/>
</dbReference>
<dbReference type="InterPro" id="IPR003593">
    <property type="entry name" value="AAA+_ATPase"/>
</dbReference>
<dbReference type="AlphaFoldDB" id="A0A452UY25"/>
<evidence type="ECO:0000259" key="1">
    <source>
        <dbReference type="SMART" id="SM00382"/>
    </source>
</evidence>
<dbReference type="SUPFAM" id="SSF52540">
    <property type="entry name" value="P-loop containing nucleoside triphosphate hydrolases"/>
    <property type="match status" value="1"/>
</dbReference>
<dbReference type="InterPro" id="IPR003959">
    <property type="entry name" value="ATPase_AAA_core"/>
</dbReference>
<dbReference type="InterPro" id="IPR027417">
    <property type="entry name" value="P-loop_NTPase"/>
</dbReference>
<dbReference type="GO" id="GO:0051228">
    <property type="term" value="P:mitotic spindle disassembly"/>
    <property type="evidence" value="ECO:0007669"/>
    <property type="project" value="TreeGrafter"/>
</dbReference>
<evidence type="ECO:0000313" key="2">
    <source>
        <dbReference type="Ensembl" id="ENSUMAP00000026023"/>
    </source>
</evidence>
<accession>A0A452UY25</accession>
<protein>
    <recommendedName>
        <fullName evidence="1">AAA+ ATPase domain-containing protein</fullName>
    </recommendedName>
</protein>
<sequence length="189" mass="21046">MDIKPVGWEQIGGLEDVKLKLKQSIEWPLKFPREFVRMGLTQPKGVLLYGPPGCAKTTLVRALATSCHCSFVSVSGADLFSPFVGDSEKVLSQVFRQARANTPAIVFLDEIDSILGSRSISKTECSVQEHVLSVLLNELDGVGLKTTERRGSKSDQQGKYKELKKSKESSRKFLIEVSRLLLQQIDLMY</sequence>
<dbReference type="InterPro" id="IPR050168">
    <property type="entry name" value="AAA_ATPase_domain"/>
</dbReference>
<dbReference type="GO" id="GO:0097352">
    <property type="term" value="P:autophagosome maturation"/>
    <property type="evidence" value="ECO:0007669"/>
    <property type="project" value="TreeGrafter"/>
</dbReference>
<name>A0A452UY25_URSMA</name>
<dbReference type="GeneTree" id="ENSGT00940000160700"/>
<reference evidence="2" key="1">
    <citation type="submission" date="2019-03" db="UniProtKB">
        <authorList>
            <consortium name="Ensembl"/>
        </authorList>
    </citation>
    <scope>IDENTIFICATION</scope>
</reference>
<dbReference type="GO" id="GO:0005524">
    <property type="term" value="F:ATP binding"/>
    <property type="evidence" value="ECO:0007669"/>
    <property type="project" value="InterPro"/>
</dbReference>
<dbReference type="PANTHER" id="PTHR23077">
    <property type="entry name" value="AAA-FAMILY ATPASE"/>
    <property type="match status" value="1"/>
</dbReference>
<dbReference type="GO" id="GO:0031593">
    <property type="term" value="F:polyubiquitin modification-dependent protein binding"/>
    <property type="evidence" value="ECO:0007669"/>
    <property type="project" value="TreeGrafter"/>
</dbReference>
<dbReference type="GO" id="GO:0005634">
    <property type="term" value="C:nucleus"/>
    <property type="evidence" value="ECO:0007669"/>
    <property type="project" value="TreeGrafter"/>
</dbReference>
<dbReference type="GO" id="GO:0005829">
    <property type="term" value="C:cytosol"/>
    <property type="evidence" value="ECO:0007669"/>
    <property type="project" value="TreeGrafter"/>
</dbReference>